<feature type="domain" description="PDZ" evidence="4">
    <location>
        <begin position="810"/>
        <end position="892"/>
    </location>
</feature>
<feature type="repeat" description="RCC1" evidence="1">
    <location>
        <begin position="60"/>
        <end position="98"/>
    </location>
</feature>
<dbReference type="Proteomes" id="UP000186817">
    <property type="component" value="Unassembled WGS sequence"/>
</dbReference>
<dbReference type="Gene3D" id="3.40.50.150">
    <property type="entry name" value="Vaccinia Virus protein VP39"/>
    <property type="match status" value="1"/>
</dbReference>
<feature type="repeat" description="TPR" evidence="2">
    <location>
        <begin position="390"/>
        <end position="423"/>
    </location>
</feature>
<evidence type="ECO:0000256" key="3">
    <source>
        <dbReference type="SAM" id="MobiDB-lite"/>
    </source>
</evidence>
<name>A0A1Q9ENB4_SYMMI</name>
<dbReference type="PROSITE" id="PS50012">
    <property type="entry name" value="RCC1_3"/>
    <property type="match status" value="1"/>
</dbReference>
<keyword evidence="5" id="KW-0472">Membrane</keyword>
<evidence type="ECO:0000313" key="5">
    <source>
        <dbReference type="EMBL" id="OLQ08936.1"/>
    </source>
</evidence>
<dbReference type="InterPro" id="IPR029063">
    <property type="entry name" value="SAM-dependent_MTases_sf"/>
</dbReference>
<sequence>MGPVAAVSAGGYHTCVVGTNGQLVCFGENHDGECEVPTDLGPVHAMSAGMCRTCATGADGRLFCFGETPRGQCHVPSDLGPIRDVSMGGGHTCAVTAGGRLVCFGLNNYGQCATPRDLGMTVATSVGKYHSCVLSADGRLVCFGDNFEGQCNVPSDLYSFLAMSTGLRHTCAVAMDGQLVCFGENYQGQCNVPSDLGVRAELLLVLLSTQRGLKTRACVGAAAGMKPCLLRSVLLIGLAAQAGAGSRSLEHLQQAQELSAAGQQHAAVASVRQALRLEPSSGEAHHLLGQLLASLGDLAAARQSFAEVTRLNPTSAGAWANLGYIQSLDGRRPSDVEKSYQTALRLEPEHLNSIKGLAELKQAQSDYAGAEKLLLEALRKAKAAKAAPAPSLYLSLASLYEDLGKDEKAAKAYKAALKLDASIGLAHLGLGRLQHKHGKLRASEKSYRKAIEFVPEECERFDIYKWLGIFLAARGANEEATKVLTRAVQLRREAGRLTSSLIMNLPDEALYLETRRKEAASFADACRVPALRKLPLALAAVRSLESDEAWLVPFLLESVAVFGLSQNRLGTASSFGSVWFIGFRRVMETAHAHSSRLASERPVTFVMGSGLGEQCFFAAALGMSCVGYDVLCNSTVSQARRIVSEHQLEQLSIRHLCGSAVESEGLEEAAAVFLNDYSFEQPLHEQLELHLARNLRPGAIVASFSPWNHETGFAVVATVEVETSWGDVPVEIRLKKEICRGPGLSHKVSRTMGSKCCSGEEATDSGQDGRNERVHAASYREEVIKDENAQGISISALSKRPSVKESREFTIKLKKTLEQSRLGIDVDLTDGVGVVVEQVNQGLVKDWNQAHPDMAVQRGDRLIKVNGVASNAGEMTEVCKTHDELEITVSRK</sequence>
<dbReference type="InterPro" id="IPR009091">
    <property type="entry name" value="RCC1/BLIP-II"/>
</dbReference>
<evidence type="ECO:0000259" key="4">
    <source>
        <dbReference type="PROSITE" id="PS50106"/>
    </source>
</evidence>
<feature type="repeat" description="TPR" evidence="2">
    <location>
        <begin position="424"/>
        <end position="457"/>
    </location>
</feature>
<dbReference type="InterPro" id="IPR001478">
    <property type="entry name" value="PDZ"/>
</dbReference>
<dbReference type="EMBL" id="LSRX01000107">
    <property type="protein sequence ID" value="OLQ08936.1"/>
    <property type="molecule type" value="Genomic_DNA"/>
</dbReference>
<dbReference type="PROSITE" id="PS50005">
    <property type="entry name" value="TPR"/>
    <property type="match status" value="3"/>
</dbReference>
<accession>A0A1Q9ENB4</accession>
<dbReference type="SUPFAM" id="SSF48452">
    <property type="entry name" value="TPR-like"/>
    <property type="match status" value="1"/>
</dbReference>
<keyword evidence="2" id="KW-0802">TPR repeat</keyword>
<dbReference type="Gene3D" id="2.130.10.30">
    <property type="entry name" value="Regulator of chromosome condensation 1/beta-lactamase-inhibitor protein II"/>
    <property type="match status" value="1"/>
</dbReference>
<dbReference type="OrthoDB" id="442239at2759"/>
<dbReference type="InterPro" id="IPR019734">
    <property type="entry name" value="TPR_rpt"/>
</dbReference>
<dbReference type="GO" id="GO:0005737">
    <property type="term" value="C:cytoplasm"/>
    <property type="evidence" value="ECO:0007669"/>
    <property type="project" value="TreeGrafter"/>
</dbReference>
<dbReference type="AlphaFoldDB" id="A0A1Q9ENB4"/>
<dbReference type="SMART" id="SM00028">
    <property type="entry name" value="TPR"/>
    <property type="match status" value="7"/>
</dbReference>
<dbReference type="SUPFAM" id="SSF50985">
    <property type="entry name" value="RCC1/BLIP-II"/>
    <property type="match status" value="1"/>
</dbReference>
<proteinExistence type="predicted"/>
<keyword evidence="5" id="KW-0812">Transmembrane</keyword>
<dbReference type="InterPro" id="IPR000408">
    <property type="entry name" value="Reg_chr_condens"/>
</dbReference>
<dbReference type="PROSITE" id="PS50106">
    <property type="entry name" value="PDZ"/>
    <property type="match status" value="1"/>
</dbReference>
<evidence type="ECO:0000313" key="6">
    <source>
        <dbReference type="Proteomes" id="UP000186817"/>
    </source>
</evidence>
<dbReference type="InterPro" id="IPR011990">
    <property type="entry name" value="TPR-like_helical_dom_sf"/>
</dbReference>
<dbReference type="GO" id="GO:0005085">
    <property type="term" value="F:guanyl-nucleotide exchange factor activity"/>
    <property type="evidence" value="ECO:0007669"/>
    <property type="project" value="TreeGrafter"/>
</dbReference>
<evidence type="ECO:0000256" key="1">
    <source>
        <dbReference type="PROSITE-ProRule" id="PRU00235"/>
    </source>
</evidence>
<reference evidence="5 6" key="1">
    <citation type="submission" date="2016-02" db="EMBL/GenBank/DDBJ databases">
        <title>Genome analysis of coral dinoflagellate symbionts highlights evolutionary adaptations to a symbiotic lifestyle.</title>
        <authorList>
            <person name="Aranda M."/>
            <person name="Li Y."/>
            <person name="Liew Y.J."/>
            <person name="Baumgarten S."/>
            <person name="Simakov O."/>
            <person name="Wilson M."/>
            <person name="Piel J."/>
            <person name="Ashoor H."/>
            <person name="Bougouffa S."/>
            <person name="Bajic V.B."/>
            <person name="Ryu T."/>
            <person name="Ravasi T."/>
            <person name="Bayer T."/>
            <person name="Micklem G."/>
            <person name="Kim H."/>
            <person name="Bhak J."/>
            <person name="Lajeunesse T.C."/>
            <person name="Voolstra C.R."/>
        </authorList>
    </citation>
    <scope>NUCLEOTIDE SEQUENCE [LARGE SCALE GENOMIC DNA]</scope>
    <source>
        <strain evidence="5 6">CCMP2467</strain>
    </source>
</reference>
<evidence type="ECO:0000256" key="2">
    <source>
        <dbReference type="PROSITE-ProRule" id="PRU00339"/>
    </source>
</evidence>
<keyword evidence="6" id="KW-1185">Reference proteome</keyword>
<feature type="region of interest" description="Disordered" evidence="3">
    <location>
        <begin position="750"/>
        <end position="772"/>
    </location>
</feature>
<feature type="repeat" description="TPR" evidence="2">
    <location>
        <begin position="282"/>
        <end position="315"/>
    </location>
</feature>
<gene>
    <name evidence="5" type="primary">Tmtc4</name>
    <name evidence="5" type="ORF">AK812_SmicGene7519</name>
</gene>
<dbReference type="PANTHER" id="PTHR45982:SF1">
    <property type="entry name" value="REGULATOR OF CHROMOSOME CONDENSATION"/>
    <property type="match status" value="1"/>
</dbReference>
<dbReference type="Pfam" id="PF13432">
    <property type="entry name" value="TPR_16"/>
    <property type="match status" value="2"/>
</dbReference>
<protein>
    <submittedName>
        <fullName evidence="5">Transmembrane and TPR repeat-containing protein 4</fullName>
    </submittedName>
</protein>
<dbReference type="PANTHER" id="PTHR45982">
    <property type="entry name" value="REGULATOR OF CHROMOSOME CONDENSATION"/>
    <property type="match status" value="1"/>
</dbReference>
<dbReference type="Gene3D" id="1.25.40.10">
    <property type="entry name" value="Tetratricopeptide repeat domain"/>
    <property type="match status" value="3"/>
</dbReference>
<comment type="caution">
    <text evidence="5">The sequence shown here is derived from an EMBL/GenBank/DDBJ whole genome shotgun (WGS) entry which is preliminary data.</text>
</comment>
<dbReference type="Pfam" id="PF13540">
    <property type="entry name" value="RCC1_2"/>
    <property type="match status" value="4"/>
</dbReference>
<dbReference type="InterPro" id="IPR051553">
    <property type="entry name" value="Ran_GTPase-activating"/>
</dbReference>
<organism evidence="5 6">
    <name type="scientific">Symbiodinium microadriaticum</name>
    <name type="common">Dinoflagellate</name>
    <name type="synonym">Zooxanthella microadriatica</name>
    <dbReference type="NCBI Taxonomy" id="2951"/>
    <lineage>
        <taxon>Eukaryota</taxon>
        <taxon>Sar</taxon>
        <taxon>Alveolata</taxon>
        <taxon>Dinophyceae</taxon>
        <taxon>Suessiales</taxon>
        <taxon>Symbiodiniaceae</taxon>
        <taxon>Symbiodinium</taxon>
    </lineage>
</organism>